<feature type="signal peptide" evidence="4">
    <location>
        <begin position="1"/>
        <end position="18"/>
    </location>
</feature>
<evidence type="ECO:0000256" key="2">
    <source>
        <dbReference type="ARBA" id="ARBA00010515"/>
    </source>
</evidence>
<comment type="similarity">
    <text evidence="2">Belongs to the 'GDXG' lipolytic enzyme family.</text>
</comment>
<gene>
    <name evidence="6" type="ORF">JR316_000273</name>
</gene>
<dbReference type="OrthoDB" id="408631at2759"/>
<dbReference type="GO" id="GO:0016787">
    <property type="term" value="F:hydrolase activity"/>
    <property type="evidence" value="ECO:0007669"/>
    <property type="project" value="UniProtKB-KW"/>
</dbReference>
<dbReference type="InterPro" id="IPR002018">
    <property type="entry name" value="CarbesteraseB"/>
</dbReference>
<dbReference type="SUPFAM" id="SSF53474">
    <property type="entry name" value="alpha/beta-Hydrolases"/>
    <property type="match status" value="1"/>
</dbReference>
<dbReference type="PROSITE" id="PS01173">
    <property type="entry name" value="LIPASE_GDXG_HIS"/>
    <property type="match status" value="1"/>
</dbReference>
<reference evidence="6" key="1">
    <citation type="submission" date="2021-02" db="EMBL/GenBank/DDBJ databases">
        <title>Psilocybe cubensis genome.</title>
        <authorList>
            <person name="Mckernan K.J."/>
            <person name="Crawford S."/>
            <person name="Trippe A."/>
            <person name="Kane L.T."/>
            <person name="Mclaughlin S."/>
        </authorList>
    </citation>
    <scope>NUCLEOTIDE SEQUENCE [LARGE SCALE GENOMIC DNA]</scope>
    <source>
        <strain evidence="6">MGC-MH-2018</strain>
    </source>
</reference>
<dbReference type="Gene3D" id="3.40.50.1820">
    <property type="entry name" value="alpha/beta hydrolase"/>
    <property type="match status" value="1"/>
</dbReference>
<dbReference type="PROSITE" id="PS00122">
    <property type="entry name" value="CARBOXYLESTERASE_B_1"/>
    <property type="match status" value="1"/>
</dbReference>
<dbReference type="Pfam" id="PF00135">
    <property type="entry name" value="COesterase"/>
    <property type="match status" value="1"/>
</dbReference>
<dbReference type="InterPro" id="IPR050309">
    <property type="entry name" value="Type-B_Carboxylest/Lipase"/>
</dbReference>
<comment type="caution">
    <text evidence="6">The sequence shown here is derived from an EMBL/GenBank/DDBJ whole genome shotgun (WGS) entry which is preliminary data.</text>
</comment>
<dbReference type="InterPro" id="IPR029058">
    <property type="entry name" value="AB_hydrolase_fold"/>
</dbReference>
<protein>
    <recommendedName>
        <fullName evidence="4">Carboxylic ester hydrolase</fullName>
        <ecNumber evidence="4">3.1.1.-</ecNumber>
    </recommendedName>
</protein>
<dbReference type="InterPro" id="IPR002168">
    <property type="entry name" value="Lipase_GDXG_HIS_AS"/>
</dbReference>
<sequence>MLGLLAFVALSLQSFAGASLISGPTVKLDAATAIGTNVGPLSKFLGIPYAVPPVRFRPAQAAPPYRGNIDARKYGALCPQQKIDLPQSGIPQVDTILNTTPELRNAPGVESEDCLTLNVIKPAVSHSSRPLPVVVWIHGGAYQAGDTAGYDEIGSDLVKRSIALGKPIIYVSMNYRLTAYGFMGGVEIFQDGSGNLGLRDQRLAIKWVNKYIRSFGGDASKVTLWGQSSGAISIGLQMMTNGGDNEGLFRGGFLQSGSPLPIGNITKGTGQVYYDFISADTGCSTSNNTLECLRNLPFPVLKATVDKTPSFFSYLSLALIWHPSVDGIFLKDNPQSLVTQGKFASIPIVSGTTDDEGTMFGLSSLNVTTEDQFRQYISTVWYPRNPVSELDQLWTFYPADVTQGSPFNTGNKNALTPQFKRISAFIGDSVQSGPRRTFLQKASTKNKVWAYISEVAKSTPGVGSYHGSDLVSGAATDYLINFVTDLDPNTHSTPHWPTYDAHSPQLLTLPQSGKPFLTPDTFRLDAINYLNNLSFAHPFVL</sequence>
<proteinExistence type="inferred from homology"/>
<evidence type="ECO:0000256" key="3">
    <source>
        <dbReference type="ARBA" id="ARBA00022801"/>
    </source>
</evidence>
<dbReference type="InterPro" id="IPR019819">
    <property type="entry name" value="Carboxylesterase_B_CS"/>
</dbReference>
<evidence type="ECO:0000256" key="4">
    <source>
        <dbReference type="RuleBase" id="RU361235"/>
    </source>
</evidence>
<feature type="chain" id="PRO_5034696546" description="Carboxylic ester hydrolase" evidence="4">
    <location>
        <begin position="19"/>
        <end position="541"/>
    </location>
</feature>
<dbReference type="AlphaFoldDB" id="A0A8H8CQ36"/>
<feature type="domain" description="Carboxylesterase type B" evidence="5">
    <location>
        <begin position="35"/>
        <end position="470"/>
    </location>
</feature>
<dbReference type="InterPro" id="IPR019826">
    <property type="entry name" value="Carboxylesterase_B_AS"/>
</dbReference>
<comment type="similarity">
    <text evidence="1 4">Belongs to the type-B carboxylesterase/lipase family.</text>
</comment>
<name>A0A8H8CQ36_PSICU</name>
<dbReference type="EMBL" id="JAFIQS010000001">
    <property type="protein sequence ID" value="KAG5173616.1"/>
    <property type="molecule type" value="Genomic_DNA"/>
</dbReference>
<organism evidence="6">
    <name type="scientific">Psilocybe cubensis</name>
    <name type="common">Psychedelic mushroom</name>
    <name type="synonym">Stropharia cubensis</name>
    <dbReference type="NCBI Taxonomy" id="181762"/>
    <lineage>
        <taxon>Eukaryota</taxon>
        <taxon>Fungi</taxon>
        <taxon>Dikarya</taxon>
        <taxon>Basidiomycota</taxon>
        <taxon>Agaricomycotina</taxon>
        <taxon>Agaricomycetes</taxon>
        <taxon>Agaricomycetidae</taxon>
        <taxon>Agaricales</taxon>
        <taxon>Agaricineae</taxon>
        <taxon>Strophariaceae</taxon>
        <taxon>Psilocybe</taxon>
    </lineage>
</organism>
<evidence type="ECO:0000256" key="1">
    <source>
        <dbReference type="ARBA" id="ARBA00005964"/>
    </source>
</evidence>
<accession>A0A8H8CQ36</accession>
<dbReference type="PANTHER" id="PTHR11559">
    <property type="entry name" value="CARBOXYLESTERASE"/>
    <property type="match status" value="1"/>
</dbReference>
<evidence type="ECO:0000313" key="6">
    <source>
        <dbReference type="EMBL" id="KAG5173616.1"/>
    </source>
</evidence>
<keyword evidence="3 4" id="KW-0378">Hydrolase</keyword>
<keyword evidence="4" id="KW-0732">Signal</keyword>
<dbReference type="PROSITE" id="PS00941">
    <property type="entry name" value="CARBOXYLESTERASE_B_2"/>
    <property type="match status" value="1"/>
</dbReference>
<dbReference type="EC" id="3.1.1.-" evidence="4"/>
<evidence type="ECO:0000259" key="5">
    <source>
        <dbReference type="Pfam" id="PF00135"/>
    </source>
</evidence>